<evidence type="ECO:0008006" key="4">
    <source>
        <dbReference type="Google" id="ProtNLM"/>
    </source>
</evidence>
<evidence type="ECO:0000313" key="2">
    <source>
        <dbReference type="EMBL" id="KJK41999.1"/>
    </source>
</evidence>
<evidence type="ECO:0000256" key="1">
    <source>
        <dbReference type="SAM" id="MobiDB-lite"/>
    </source>
</evidence>
<dbReference type="SUPFAM" id="SSF88659">
    <property type="entry name" value="Sigma3 and sigma4 domains of RNA polymerase sigma factors"/>
    <property type="match status" value="1"/>
</dbReference>
<feature type="compositionally biased region" description="Basic and acidic residues" evidence="1">
    <location>
        <begin position="1"/>
        <end position="18"/>
    </location>
</feature>
<sequence length="114" mass="12643">LVTTAKREAWRTRDRGRAEVPTGDHAMLDHPDPLPGPEEAAGVTDHRTRLWRAVDLLPRRCRELLRIVAFVPRPDYGVIARTLGMRQGSVGPTRGRCLAKLRDLLGLTGAAEQS</sequence>
<reference evidence="2 3" key="1">
    <citation type="submission" date="2015-02" db="EMBL/GenBank/DDBJ databases">
        <authorList>
            <person name="Ju K.-S."/>
            <person name="Doroghazi J.R."/>
            <person name="Metcalf W."/>
        </authorList>
    </citation>
    <scope>NUCLEOTIDE SEQUENCE [LARGE SCALE GENOMIC DNA]</scope>
    <source>
        <strain evidence="2 3">NRRL B-16140</strain>
    </source>
</reference>
<dbReference type="InterPro" id="IPR036388">
    <property type="entry name" value="WH-like_DNA-bd_sf"/>
</dbReference>
<dbReference type="Proteomes" id="UP000033393">
    <property type="component" value="Unassembled WGS sequence"/>
</dbReference>
<accession>A0A0F0GEM4</accession>
<protein>
    <recommendedName>
        <fullName evidence="4">RNA polymerase sigma factor</fullName>
    </recommendedName>
</protein>
<comment type="caution">
    <text evidence="2">The sequence shown here is derived from an EMBL/GenBank/DDBJ whole genome shotgun (WGS) entry which is preliminary data.</text>
</comment>
<feature type="region of interest" description="Disordered" evidence="1">
    <location>
        <begin position="1"/>
        <end position="41"/>
    </location>
</feature>
<dbReference type="InterPro" id="IPR013324">
    <property type="entry name" value="RNA_pol_sigma_r3/r4-like"/>
</dbReference>
<feature type="non-terminal residue" evidence="2">
    <location>
        <position position="1"/>
    </location>
</feature>
<name>A0A0F0GEM4_LENAE</name>
<proteinExistence type="predicted"/>
<dbReference type="PATRIC" id="fig|68170.10.peg.553"/>
<dbReference type="Gene3D" id="1.10.10.10">
    <property type="entry name" value="Winged helix-like DNA-binding domain superfamily/Winged helix DNA-binding domain"/>
    <property type="match status" value="1"/>
</dbReference>
<organism evidence="2 3">
    <name type="scientific">Lentzea aerocolonigenes</name>
    <name type="common">Lechevalieria aerocolonigenes</name>
    <name type="synonym">Saccharothrix aerocolonigenes</name>
    <dbReference type="NCBI Taxonomy" id="68170"/>
    <lineage>
        <taxon>Bacteria</taxon>
        <taxon>Bacillati</taxon>
        <taxon>Actinomycetota</taxon>
        <taxon>Actinomycetes</taxon>
        <taxon>Pseudonocardiales</taxon>
        <taxon>Pseudonocardiaceae</taxon>
        <taxon>Lentzea</taxon>
    </lineage>
</organism>
<dbReference type="RefSeq" id="WP_045316871.1">
    <property type="nucleotide sequence ID" value="NZ_JYJG01000380.1"/>
</dbReference>
<dbReference type="EMBL" id="JYJG01000380">
    <property type="protein sequence ID" value="KJK41999.1"/>
    <property type="molecule type" value="Genomic_DNA"/>
</dbReference>
<keyword evidence="3" id="KW-1185">Reference proteome</keyword>
<dbReference type="AlphaFoldDB" id="A0A0F0GEM4"/>
<gene>
    <name evidence="2" type="ORF">UK23_39255</name>
</gene>
<evidence type="ECO:0000313" key="3">
    <source>
        <dbReference type="Proteomes" id="UP000033393"/>
    </source>
</evidence>